<dbReference type="EMBL" id="CP119951">
    <property type="protein sequence ID" value="WFC93587.1"/>
    <property type="molecule type" value="Genomic_DNA"/>
</dbReference>
<evidence type="ECO:0000313" key="9">
    <source>
        <dbReference type="Proteomes" id="UP001216638"/>
    </source>
</evidence>
<dbReference type="EC" id="2.5.1.87" evidence="4"/>
<dbReference type="InterPro" id="IPR038887">
    <property type="entry name" value="Nus1/NgBR"/>
</dbReference>
<protein>
    <recommendedName>
        <fullName evidence="4">ditrans,polycis-polyprenyl diphosphate synthase [(2E,6E)-farnesyldiphosphate specific]</fullName>
        <ecNumber evidence="4">2.5.1.87</ecNumber>
    </recommendedName>
</protein>
<keyword evidence="9" id="KW-1185">Reference proteome</keyword>
<comment type="cofactor">
    <cofactor evidence="1">
        <name>Mg(2+)</name>
        <dbReference type="ChEBI" id="CHEBI:18420"/>
    </cofactor>
</comment>
<dbReference type="AlphaFoldDB" id="A0AAF0IM53"/>
<sequence>MAERAVLTLLLLALHAVYAMYRLFRDMVLAFPLLMGRDDDNLILRRAASLKIPQHFAVVFLLPVHPPSSYGATWTLFYERKAQRKTADALHDTFRLAVWCALLDTFELSVYDPVGRLCTAFASFARFPDRLPDTVGNAPYGSCVGITVHVAGAQSTLPFSLYVPVADALLAEYRAKSKLERPHIRLNVLLSLTPAAFHDALLAQGVMTRDPDVVAVSGGTSQPLELHGFPCWAVRLADLRTLPYHAWLGRWTVPQFLDTLKYYARSEQRFGA</sequence>
<evidence type="ECO:0000256" key="1">
    <source>
        <dbReference type="ARBA" id="ARBA00001946"/>
    </source>
</evidence>
<evidence type="ECO:0000256" key="4">
    <source>
        <dbReference type="ARBA" id="ARBA00012596"/>
    </source>
</evidence>
<evidence type="ECO:0000256" key="2">
    <source>
        <dbReference type="ARBA" id="ARBA00004922"/>
    </source>
</evidence>
<accession>A0AAF0IM53</accession>
<keyword evidence="6" id="KW-0460">Magnesium</keyword>
<dbReference type="GO" id="GO:1904423">
    <property type="term" value="C:dehydrodolichyl diphosphate synthase complex"/>
    <property type="evidence" value="ECO:0007669"/>
    <property type="project" value="InterPro"/>
</dbReference>
<gene>
    <name evidence="8" type="ORF">MBRA1_000208</name>
</gene>
<comment type="similarity">
    <text evidence="3">Belongs to the UPP synthase family.</text>
</comment>
<evidence type="ECO:0000256" key="6">
    <source>
        <dbReference type="ARBA" id="ARBA00022842"/>
    </source>
</evidence>
<dbReference type="GO" id="GO:0005789">
    <property type="term" value="C:endoplasmic reticulum membrane"/>
    <property type="evidence" value="ECO:0007669"/>
    <property type="project" value="TreeGrafter"/>
</dbReference>
<dbReference type="PANTHER" id="PTHR21528">
    <property type="entry name" value="DEHYDRODOLICHYL DIPHOSPHATE SYNTHASE COMPLEX SUBUNIT NUS1"/>
    <property type="match status" value="1"/>
</dbReference>
<evidence type="ECO:0000313" key="8">
    <source>
        <dbReference type="EMBL" id="WFC93587.1"/>
    </source>
</evidence>
<dbReference type="Proteomes" id="UP001216638">
    <property type="component" value="Chromosome 1"/>
</dbReference>
<proteinExistence type="inferred from homology"/>
<evidence type="ECO:0000256" key="3">
    <source>
        <dbReference type="ARBA" id="ARBA00005432"/>
    </source>
</evidence>
<organism evidence="8 9">
    <name type="scientific">Malassezia brasiliensis</name>
    <dbReference type="NCBI Taxonomy" id="1821822"/>
    <lineage>
        <taxon>Eukaryota</taxon>
        <taxon>Fungi</taxon>
        <taxon>Dikarya</taxon>
        <taxon>Basidiomycota</taxon>
        <taxon>Ustilaginomycotina</taxon>
        <taxon>Malasseziomycetes</taxon>
        <taxon>Malasseziales</taxon>
        <taxon>Malasseziaceae</taxon>
        <taxon>Malassezia</taxon>
    </lineage>
</organism>
<evidence type="ECO:0000256" key="7">
    <source>
        <dbReference type="ARBA" id="ARBA00047353"/>
    </source>
</evidence>
<dbReference type="GO" id="GO:0045547">
    <property type="term" value="F:ditrans,polycis-polyprenyl diphosphate synthase [(2E,6E)-farnesyl diphosphate specific] activity"/>
    <property type="evidence" value="ECO:0007669"/>
    <property type="project" value="UniProtKB-EC"/>
</dbReference>
<dbReference type="PANTHER" id="PTHR21528:SF0">
    <property type="entry name" value="DEHYDRODOLICHYL DIPHOSPHATE SYNTHASE COMPLEX SUBUNIT NUS1"/>
    <property type="match status" value="1"/>
</dbReference>
<keyword evidence="5" id="KW-0808">Transferase</keyword>
<reference evidence="8" key="1">
    <citation type="submission" date="2023-03" db="EMBL/GenBank/DDBJ databases">
        <title>Mating type loci evolution in Malassezia.</title>
        <authorList>
            <person name="Coelho M.A."/>
        </authorList>
    </citation>
    <scope>NUCLEOTIDE SEQUENCE</scope>
    <source>
        <strain evidence="8">CBS 14135</strain>
    </source>
</reference>
<evidence type="ECO:0000256" key="5">
    <source>
        <dbReference type="ARBA" id="ARBA00022679"/>
    </source>
</evidence>
<comment type="catalytic activity">
    <reaction evidence="7">
        <text>n isopentenyl diphosphate + (2E,6E)-farnesyl diphosphate = a di-trans,poly-cis-polyprenyl diphosphate + n diphosphate</text>
        <dbReference type="Rhea" id="RHEA:53008"/>
        <dbReference type="Rhea" id="RHEA-COMP:19494"/>
        <dbReference type="ChEBI" id="CHEBI:33019"/>
        <dbReference type="ChEBI" id="CHEBI:128769"/>
        <dbReference type="ChEBI" id="CHEBI:136960"/>
        <dbReference type="ChEBI" id="CHEBI:175763"/>
        <dbReference type="EC" id="2.5.1.87"/>
    </reaction>
</comment>
<comment type="pathway">
    <text evidence="2">Protein modification; protein glycosylation.</text>
</comment>
<name>A0AAF0IM53_9BASI</name>